<gene>
    <name evidence="1" type="ordered locus">CPS_1886</name>
</gene>
<name>Q483Z9_COLP3</name>
<reference evidence="1" key="1">
    <citation type="journal article" date="2005" name="Proc. Natl. Acad. Sci. U.S.A.">
        <title>The psychrophilic lifestyle as revealed by the genome sequence of Colwellia psychrerythraea 34H through genomic and proteomic analyses.</title>
        <authorList>
            <person name="Methe B.A."/>
            <person name="Nelson K.E."/>
            <person name="Deming J.W."/>
            <person name="Momen B."/>
            <person name="Melamud E."/>
            <person name="Zhang X."/>
            <person name="Moult J."/>
            <person name="Madupu R."/>
            <person name="Nelson W.C."/>
            <person name="Dodson R.J."/>
            <person name="Brinkac L.M."/>
            <person name="Daugherty S.C."/>
            <person name="Durkin A.S."/>
            <person name="DeBoy R.T."/>
            <person name="Kolonay J.F."/>
            <person name="Sullivan S.A."/>
            <person name="Zhou L."/>
            <person name="Davidsen T.M."/>
            <person name="Wu M."/>
            <person name="Huston A.L."/>
            <person name="Lewis M."/>
            <person name="Weaver B."/>
            <person name="Weidman J.F."/>
            <person name="Khouri H."/>
            <person name="Utterback T.R."/>
            <person name="Feldblyum T.V."/>
            <person name="Fraser C.M."/>
        </authorList>
    </citation>
    <scope>NUCLEOTIDE SEQUENCE [LARGE SCALE GENOMIC DNA]</scope>
    <source>
        <strain evidence="1">34H</strain>
    </source>
</reference>
<dbReference type="Proteomes" id="UP000000547">
    <property type="component" value="Chromosome"/>
</dbReference>
<accession>Q483Z9</accession>
<proteinExistence type="predicted"/>
<evidence type="ECO:0000313" key="2">
    <source>
        <dbReference type="Proteomes" id="UP000000547"/>
    </source>
</evidence>
<sequence length="43" mass="5363">MKERFGSYQFDKYQSKYKQGHGKEFYSGWSRYEVIYDLCKPRQ</sequence>
<dbReference type="KEGG" id="cps:CPS_1886"/>
<dbReference type="EMBL" id="CP000083">
    <property type="protein sequence ID" value="AAZ24241.1"/>
    <property type="molecule type" value="Genomic_DNA"/>
</dbReference>
<protein>
    <submittedName>
        <fullName evidence="1">Uncharacterized protein</fullName>
    </submittedName>
</protein>
<organism evidence="1 2">
    <name type="scientific">Colwellia psychrerythraea (strain 34H / ATCC BAA-681)</name>
    <name type="common">Vibrio psychroerythus</name>
    <dbReference type="NCBI Taxonomy" id="167879"/>
    <lineage>
        <taxon>Bacteria</taxon>
        <taxon>Pseudomonadati</taxon>
        <taxon>Pseudomonadota</taxon>
        <taxon>Gammaproteobacteria</taxon>
        <taxon>Alteromonadales</taxon>
        <taxon>Colwelliaceae</taxon>
        <taxon>Colwellia</taxon>
    </lineage>
</organism>
<dbReference type="AlphaFoldDB" id="Q483Z9"/>
<dbReference type="HOGENOM" id="CLU_3232215_0_0_6"/>
<dbReference type="STRING" id="167879.CPS_1886"/>
<evidence type="ECO:0000313" key="1">
    <source>
        <dbReference type="EMBL" id="AAZ24241.1"/>
    </source>
</evidence>